<dbReference type="EMBL" id="BAABRL010000008">
    <property type="protein sequence ID" value="GAA5496374.1"/>
    <property type="molecule type" value="Genomic_DNA"/>
</dbReference>
<dbReference type="RefSeq" id="WP_346189056.1">
    <property type="nucleotide sequence ID" value="NZ_BAABRL010000008.1"/>
</dbReference>
<accession>A0ABP9V369</accession>
<evidence type="ECO:0000313" key="4">
    <source>
        <dbReference type="Proteomes" id="UP001424741"/>
    </source>
</evidence>
<evidence type="ECO:0000313" key="3">
    <source>
        <dbReference type="EMBL" id="GAA5496374.1"/>
    </source>
</evidence>
<dbReference type="Proteomes" id="UP001424741">
    <property type="component" value="Unassembled WGS sequence"/>
</dbReference>
<reference evidence="3 4" key="1">
    <citation type="submission" date="2024-02" db="EMBL/GenBank/DDBJ databases">
        <title>Rubritalea halochordaticola NBRC 107102.</title>
        <authorList>
            <person name="Ichikawa N."/>
            <person name="Katano-Makiyama Y."/>
            <person name="Hidaka K."/>
        </authorList>
    </citation>
    <scope>NUCLEOTIDE SEQUENCE [LARGE SCALE GENOMIC DNA]</scope>
    <source>
        <strain evidence="3 4">NBRC 107102</strain>
    </source>
</reference>
<proteinExistence type="inferred from homology"/>
<sequence length="190" mass="21255">MWSFEESPNTACFTTTHVMREGAAIKLVYHDADDGAWQFFSEHFTEAEDMMVVALGQVVERDPSVAVLADMPAGWMAQRRSLGAPWQRVLQYADAPQVIVDWSHIRTEADFYATVLPQCGAPEWHGKNLDALSDSWVSGGINKLGPPYAFGFFRPESISPTLHTFRDAVHQLAEDSIAEHGGRYLSPEER</sequence>
<keyword evidence="4" id="KW-1185">Reference proteome</keyword>
<protein>
    <recommendedName>
        <fullName evidence="2">Barstar (barnase inhibitor) domain-containing protein</fullName>
    </recommendedName>
</protein>
<dbReference type="Gene3D" id="3.30.370.10">
    <property type="entry name" value="Barstar-like"/>
    <property type="match status" value="1"/>
</dbReference>
<name>A0ABP9V369_9BACT</name>
<comment type="similarity">
    <text evidence="1">Belongs to the barstar family.</text>
</comment>
<dbReference type="Pfam" id="PF01337">
    <property type="entry name" value="Barstar"/>
    <property type="match status" value="1"/>
</dbReference>
<comment type="caution">
    <text evidence="3">The sequence shown here is derived from an EMBL/GenBank/DDBJ whole genome shotgun (WGS) entry which is preliminary data.</text>
</comment>
<feature type="domain" description="Barstar (barnase inhibitor)" evidence="2">
    <location>
        <begin position="97"/>
        <end position="135"/>
    </location>
</feature>
<dbReference type="InterPro" id="IPR035905">
    <property type="entry name" value="Barstar-like_sf"/>
</dbReference>
<gene>
    <name evidence="3" type="ORF">Rhal01_02557</name>
</gene>
<organism evidence="3 4">
    <name type="scientific">Rubritalea halochordaticola</name>
    <dbReference type="NCBI Taxonomy" id="714537"/>
    <lineage>
        <taxon>Bacteria</taxon>
        <taxon>Pseudomonadati</taxon>
        <taxon>Verrucomicrobiota</taxon>
        <taxon>Verrucomicrobiia</taxon>
        <taxon>Verrucomicrobiales</taxon>
        <taxon>Rubritaleaceae</taxon>
        <taxon>Rubritalea</taxon>
    </lineage>
</organism>
<dbReference type="InterPro" id="IPR000468">
    <property type="entry name" value="Barstar"/>
</dbReference>
<dbReference type="SUPFAM" id="SSF52038">
    <property type="entry name" value="Barstar-related"/>
    <property type="match status" value="1"/>
</dbReference>
<evidence type="ECO:0000256" key="1">
    <source>
        <dbReference type="ARBA" id="ARBA00006845"/>
    </source>
</evidence>
<evidence type="ECO:0000259" key="2">
    <source>
        <dbReference type="Pfam" id="PF01337"/>
    </source>
</evidence>